<dbReference type="PROSITE" id="PS50003">
    <property type="entry name" value="PH_DOMAIN"/>
    <property type="match status" value="1"/>
</dbReference>
<evidence type="ECO:0000313" key="5">
    <source>
        <dbReference type="Proteomes" id="UP001515480"/>
    </source>
</evidence>
<dbReference type="Gene3D" id="2.30.29.30">
    <property type="entry name" value="Pleckstrin-homology domain (PH domain)/Phosphotyrosine-binding domain (PTB)"/>
    <property type="match status" value="1"/>
</dbReference>
<dbReference type="SUPFAM" id="SSF50729">
    <property type="entry name" value="PH domain-like"/>
    <property type="match status" value="1"/>
</dbReference>
<evidence type="ECO:0000313" key="4">
    <source>
        <dbReference type="EMBL" id="KAL1530723.1"/>
    </source>
</evidence>
<comment type="caution">
    <text evidence="4">The sequence shown here is derived from an EMBL/GenBank/DDBJ whole genome shotgun (WGS) entry which is preliminary data.</text>
</comment>
<dbReference type="CDD" id="cd00821">
    <property type="entry name" value="PH"/>
    <property type="match status" value="1"/>
</dbReference>
<feature type="domain" description="PH" evidence="3">
    <location>
        <begin position="28"/>
        <end position="127"/>
    </location>
</feature>
<feature type="region of interest" description="Disordered" evidence="2">
    <location>
        <begin position="1"/>
        <end position="28"/>
    </location>
</feature>
<proteinExistence type="predicted"/>
<dbReference type="InterPro" id="IPR011993">
    <property type="entry name" value="PH-like_dom_sf"/>
</dbReference>
<evidence type="ECO:0000256" key="2">
    <source>
        <dbReference type="SAM" id="MobiDB-lite"/>
    </source>
</evidence>
<protein>
    <recommendedName>
        <fullName evidence="3">PH domain-containing protein</fullName>
    </recommendedName>
</protein>
<gene>
    <name evidence="4" type="ORF">AB1Y20_001622</name>
</gene>
<dbReference type="AlphaFoldDB" id="A0AB34KBW2"/>
<evidence type="ECO:0000259" key="3">
    <source>
        <dbReference type="PROSITE" id="PS50003"/>
    </source>
</evidence>
<keyword evidence="5" id="KW-1185">Reference proteome</keyword>
<organism evidence="4 5">
    <name type="scientific">Prymnesium parvum</name>
    <name type="common">Toxic golden alga</name>
    <dbReference type="NCBI Taxonomy" id="97485"/>
    <lineage>
        <taxon>Eukaryota</taxon>
        <taxon>Haptista</taxon>
        <taxon>Haptophyta</taxon>
        <taxon>Prymnesiophyceae</taxon>
        <taxon>Prymnesiales</taxon>
        <taxon>Prymnesiaceae</taxon>
        <taxon>Prymnesium</taxon>
    </lineage>
</organism>
<evidence type="ECO:0000256" key="1">
    <source>
        <dbReference type="SAM" id="Coils"/>
    </source>
</evidence>
<name>A0AB34KBW2_PRYPA</name>
<dbReference type="Proteomes" id="UP001515480">
    <property type="component" value="Unassembled WGS sequence"/>
</dbReference>
<reference evidence="4 5" key="1">
    <citation type="journal article" date="2024" name="Science">
        <title>Giant polyketide synthase enzymes in the biosynthesis of giant marine polyether toxins.</title>
        <authorList>
            <person name="Fallon T.R."/>
            <person name="Shende V.V."/>
            <person name="Wierzbicki I.H."/>
            <person name="Pendleton A.L."/>
            <person name="Watervoot N.F."/>
            <person name="Auber R.P."/>
            <person name="Gonzalez D.J."/>
            <person name="Wisecaver J.H."/>
            <person name="Moore B.S."/>
        </authorList>
    </citation>
    <scope>NUCLEOTIDE SEQUENCE [LARGE SCALE GENOMIC DNA]</scope>
    <source>
        <strain evidence="4 5">12B1</strain>
    </source>
</reference>
<keyword evidence="1" id="KW-0175">Coiled coil</keyword>
<feature type="coiled-coil region" evidence="1">
    <location>
        <begin position="171"/>
        <end position="205"/>
    </location>
</feature>
<dbReference type="EMBL" id="JBGBPQ010000001">
    <property type="protein sequence ID" value="KAL1530723.1"/>
    <property type="molecule type" value="Genomic_DNA"/>
</dbReference>
<sequence length="231" mass="25789">MRLVRSNSFRRALSRRQPERPDASGDEDVLASGHATKLTAPNKWQKCYCVAYSSSLLLLKDRKDWTPFRSFPDEVVWLPNVAVTIEDCGMTHEHSVVLQAGSQRQAISFSSREEALHWLEILKRASTLPGCGAALETSSGPTCSCDEANVAENDAEAEGELLRLEVARKRLDNSMQRQSQLLRRLAQIEAEAADDFRRCAEMEAQCRSIRDRASALLSSPTHARNRDTTSA</sequence>
<accession>A0AB34KBW2</accession>
<dbReference type="InterPro" id="IPR001849">
    <property type="entry name" value="PH_domain"/>
</dbReference>